<proteinExistence type="predicted"/>
<organism evidence="2 3">
    <name type="scientific">Bordetella genomosp. 9</name>
    <dbReference type="NCBI Taxonomy" id="1416803"/>
    <lineage>
        <taxon>Bacteria</taxon>
        <taxon>Pseudomonadati</taxon>
        <taxon>Pseudomonadota</taxon>
        <taxon>Betaproteobacteria</taxon>
        <taxon>Burkholderiales</taxon>
        <taxon>Alcaligenaceae</taxon>
        <taxon>Bordetella</taxon>
    </lineage>
</organism>
<keyword evidence="3" id="KW-1185">Reference proteome</keyword>
<name>A0A1W6Z4N1_9BORD</name>
<dbReference type="AlphaFoldDB" id="A0A1W6Z4N1"/>
<accession>A0A1W6Z4N1</accession>
<evidence type="ECO:0000313" key="3">
    <source>
        <dbReference type="Proteomes" id="UP000194139"/>
    </source>
</evidence>
<dbReference type="InterPro" id="IPR042204">
    <property type="entry name" value="2Fe-2S-bd_N"/>
</dbReference>
<dbReference type="RefSeq" id="WP_086073394.1">
    <property type="nucleotide sequence ID" value="NZ_CP021109.1"/>
</dbReference>
<dbReference type="Pfam" id="PF13510">
    <property type="entry name" value="Fer2_4"/>
    <property type="match status" value="1"/>
</dbReference>
<dbReference type="Gene3D" id="3.10.20.440">
    <property type="entry name" value="2Fe-2S iron-sulphur cluster binding domain, sarcosine oxidase, alpha subunit, N-terminal domain"/>
    <property type="match status" value="1"/>
</dbReference>
<dbReference type="GO" id="GO:0051536">
    <property type="term" value="F:iron-sulfur cluster binding"/>
    <property type="evidence" value="ECO:0007669"/>
    <property type="project" value="InterPro"/>
</dbReference>
<protein>
    <recommendedName>
        <fullName evidence="4">Ferredoxin</fullName>
    </recommendedName>
</protein>
<sequence length="105" mass="11365">MNDANAAPLLTRLTEAGRPAVAFVLDGRPAHAMEGDTVLTAVLTQGNRLRETEFSGEPRAGFCMMGACQDCWMMLEDGTRLRACSTFIAPGMRLLSSIGKGHRHE</sequence>
<keyword evidence="1" id="KW-0560">Oxidoreductase</keyword>
<dbReference type="GO" id="GO:0016491">
    <property type="term" value="F:oxidoreductase activity"/>
    <property type="evidence" value="ECO:0007669"/>
    <property type="project" value="UniProtKB-KW"/>
</dbReference>
<dbReference type="SUPFAM" id="SSF54292">
    <property type="entry name" value="2Fe-2S ferredoxin-like"/>
    <property type="match status" value="1"/>
</dbReference>
<evidence type="ECO:0008006" key="4">
    <source>
        <dbReference type="Google" id="ProtNLM"/>
    </source>
</evidence>
<evidence type="ECO:0000256" key="1">
    <source>
        <dbReference type="ARBA" id="ARBA00023002"/>
    </source>
</evidence>
<gene>
    <name evidence="2" type="ORF">CAL13_20460</name>
</gene>
<dbReference type="EMBL" id="CP021109">
    <property type="protein sequence ID" value="ARP88320.1"/>
    <property type="molecule type" value="Genomic_DNA"/>
</dbReference>
<evidence type="ECO:0000313" key="2">
    <source>
        <dbReference type="EMBL" id="ARP88320.1"/>
    </source>
</evidence>
<reference evidence="2 3" key="1">
    <citation type="submission" date="2017-05" db="EMBL/GenBank/DDBJ databases">
        <title>Complete and WGS of Bordetella genogroups.</title>
        <authorList>
            <person name="Spilker T."/>
            <person name="LiPuma J."/>
        </authorList>
    </citation>
    <scope>NUCLEOTIDE SEQUENCE [LARGE SCALE GENOMIC DNA]</scope>
    <source>
        <strain evidence="2 3">AU17164</strain>
    </source>
</reference>
<dbReference type="Proteomes" id="UP000194139">
    <property type="component" value="Chromosome"/>
</dbReference>
<dbReference type="InterPro" id="IPR036010">
    <property type="entry name" value="2Fe-2S_ferredoxin-like_sf"/>
</dbReference>